<evidence type="ECO:0000313" key="1">
    <source>
        <dbReference type="EMBL" id="JAE37422.1"/>
    </source>
</evidence>
<organism evidence="1">
    <name type="scientific">Arundo donax</name>
    <name type="common">Giant reed</name>
    <name type="synonym">Donax arundinaceus</name>
    <dbReference type="NCBI Taxonomy" id="35708"/>
    <lineage>
        <taxon>Eukaryota</taxon>
        <taxon>Viridiplantae</taxon>
        <taxon>Streptophyta</taxon>
        <taxon>Embryophyta</taxon>
        <taxon>Tracheophyta</taxon>
        <taxon>Spermatophyta</taxon>
        <taxon>Magnoliopsida</taxon>
        <taxon>Liliopsida</taxon>
        <taxon>Poales</taxon>
        <taxon>Poaceae</taxon>
        <taxon>PACMAD clade</taxon>
        <taxon>Arundinoideae</taxon>
        <taxon>Arundineae</taxon>
        <taxon>Arundo</taxon>
    </lineage>
</organism>
<reference evidence="1" key="1">
    <citation type="submission" date="2014-09" db="EMBL/GenBank/DDBJ databases">
        <authorList>
            <person name="Magalhaes I.L.F."/>
            <person name="Oliveira U."/>
            <person name="Santos F.R."/>
            <person name="Vidigal T.H.D.A."/>
            <person name="Brescovit A.D."/>
            <person name="Santos A.J."/>
        </authorList>
    </citation>
    <scope>NUCLEOTIDE SEQUENCE</scope>
    <source>
        <tissue evidence="1">Shoot tissue taken approximately 20 cm above the soil surface</tissue>
    </source>
</reference>
<sequence length="13" mass="1590">MAWNIAQVLYRPQ</sequence>
<proteinExistence type="predicted"/>
<accession>A0A0A9HKZ0</accession>
<name>A0A0A9HKZ0_ARUDO</name>
<reference evidence="1" key="2">
    <citation type="journal article" date="2015" name="Data Brief">
        <title>Shoot transcriptome of the giant reed, Arundo donax.</title>
        <authorList>
            <person name="Barrero R.A."/>
            <person name="Guerrero F.D."/>
            <person name="Moolhuijzen P."/>
            <person name="Goolsby J.A."/>
            <person name="Tidwell J."/>
            <person name="Bellgard S.E."/>
            <person name="Bellgard M.I."/>
        </authorList>
    </citation>
    <scope>NUCLEOTIDE SEQUENCE</scope>
    <source>
        <tissue evidence="1">Shoot tissue taken approximately 20 cm above the soil surface</tissue>
    </source>
</reference>
<protein>
    <submittedName>
        <fullName evidence="1">Uncharacterized protein</fullName>
    </submittedName>
</protein>
<dbReference type="EMBL" id="GBRH01160474">
    <property type="protein sequence ID" value="JAE37422.1"/>
    <property type="molecule type" value="Transcribed_RNA"/>
</dbReference>